<keyword evidence="5" id="KW-0862">Zinc</keyword>
<dbReference type="SMART" id="SM00849">
    <property type="entry name" value="Lactamase_B"/>
    <property type="match status" value="1"/>
</dbReference>
<dbReference type="Gene3D" id="3.60.15.10">
    <property type="entry name" value="Ribonuclease Z/Hydroxyacylglutathione hydrolase-like"/>
    <property type="match status" value="1"/>
</dbReference>
<evidence type="ECO:0000256" key="4">
    <source>
        <dbReference type="ARBA" id="ARBA00022801"/>
    </source>
</evidence>
<evidence type="ECO:0000256" key="5">
    <source>
        <dbReference type="ARBA" id="ARBA00022833"/>
    </source>
</evidence>
<dbReference type="Pfam" id="PF00753">
    <property type="entry name" value="Lactamase_B"/>
    <property type="match status" value="1"/>
</dbReference>
<evidence type="ECO:0000313" key="7">
    <source>
        <dbReference type="EMBL" id="GGM15368.1"/>
    </source>
</evidence>
<name>A0A917TAP2_9RHOB</name>
<dbReference type="InterPro" id="IPR036866">
    <property type="entry name" value="RibonucZ/Hydroxyglut_hydro"/>
</dbReference>
<reference evidence="7" key="2">
    <citation type="submission" date="2020-09" db="EMBL/GenBank/DDBJ databases">
        <authorList>
            <person name="Sun Q."/>
            <person name="Zhou Y."/>
        </authorList>
    </citation>
    <scope>NUCLEOTIDE SEQUENCE</scope>
    <source>
        <strain evidence="7">CGMCC 1.6293</strain>
    </source>
</reference>
<sequence length="262" mass="29231">MIEDYEVYAVQYGTIAERRASENFLGGDPHDAAPMPLNYYVWLIRNADRVILVDTGFNAERAARRGRVLQRNPVEALEVLGIAPEDVDTVIITHLHYDHAGNMDRLPNARFVLQEAEMAHATGRSMRHALLRHPFELGDVQLMVALNYAERVNWVSGEAEVAPGVWVHHLPGHSAGLQAVTVETRAGRLCLASDVAHFYDNISRGLPFPVTADVARQLDGHEAVKRLAGRPELLIPGHDPRVNELFAPIPQDPLIFDLTRPR</sequence>
<protein>
    <submittedName>
        <fullName evidence="7">MBL fold hydrolase</fullName>
    </submittedName>
</protein>
<dbReference type="GO" id="GO:0016787">
    <property type="term" value="F:hydrolase activity"/>
    <property type="evidence" value="ECO:0007669"/>
    <property type="project" value="UniProtKB-KW"/>
</dbReference>
<dbReference type="PANTHER" id="PTHR42978:SF7">
    <property type="entry name" value="METALLO-HYDROLASE RV2300C-RELATED"/>
    <property type="match status" value="1"/>
</dbReference>
<reference evidence="7" key="1">
    <citation type="journal article" date="2014" name="Int. J. Syst. Evol. Microbiol.">
        <title>Complete genome sequence of Corynebacterium casei LMG S-19264T (=DSM 44701T), isolated from a smear-ripened cheese.</title>
        <authorList>
            <consortium name="US DOE Joint Genome Institute (JGI-PGF)"/>
            <person name="Walter F."/>
            <person name="Albersmeier A."/>
            <person name="Kalinowski J."/>
            <person name="Ruckert C."/>
        </authorList>
    </citation>
    <scope>NUCLEOTIDE SEQUENCE</scope>
    <source>
        <strain evidence="7">CGMCC 1.6293</strain>
    </source>
</reference>
<dbReference type="GO" id="GO:0046872">
    <property type="term" value="F:metal ion binding"/>
    <property type="evidence" value="ECO:0007669"/>
    <property type="project" value="UniProtKB-KW"/>
</dbReference>
<keyword evidence="4 7" id="KW-0378">Hydrolase</keyword>
<keyword evidence="8" id="KW-1185">Reference proteome</keyword>
<comment type="caution">
    <text evidence="7">The sequence shown here is derived from an EMBL/GenBank/DDBJ whole genome shotgun (WGS) entry which is preliminary data.</text>
</comment>
<evidence type="ECO:0000256" key="2">
    <source>
        <dbReference type="ARBA" id="ARBA00007749"/>
    </source>
</evidence>
<evidence type="ECO:0000259" key="6">
    <source>
        <dbReference type="SMART" id="SM00849"/>
    </source>
</evidence>
<organism evidence="7 8">
    <name type="scientific">Pseudooceanicola nanhaiensis</name>
    <dbReference type="NCBI Taxonomy" id="375761"/>
    <lineage>
        <taxon>Bacteria</taxon>
        <taxon>Pseudomonadati</taxon>
        <taxon>Pseudomonadota</taxon>
        <taxon>Alphaproteobacteria</taxon>
        <taxon>Rhodobacterales</taxon>
        <taxon>Paracoccaceae</taxon>
        <taxon>Pseudooceanicola</taxon>
    </lineage>
</organism>
<dbReference type="InterPro" id="IPR001279">
    <property type="entry name" value="Metallo-B-lactamas"/>
</dbReference>
<gene>
    <name evidence="7" type="ORF">GCM10011534_41790</name>
</gene>
<keyword evidence="3" id="KW-0479">Metal-binding</keyword>
<evidence type="ECO:0000256" key="3">
    <source>
        <dbReference type="ARBA" id="ARBA00022723"/>
    </source>
</evidence>
<dbReference type="CDD" id="cd07729">
    <property type="entry name" value="AHL_lactonase_MBL-fold"/>
    <property type="match status" value="1"/>
</dbReference>
<dbReference type="RefSeq" id="WP_028286637.1">
    <property type="nucleotide sequence ID" value="NZ_BMLF01000007.1"/>
</dbReference>
<comment type="cofactor">
    <cofactor evidence="1">
        <name>Zn(2+)</name>
        <dbReference type="ChEBI" id="CHEBI:29105"/>
    </cofactor>
</comment>
<accession>A0A917TAP2</accession>
<comment type="similarity">
    <text evidence="2">Belongs to the metallo-beta-lactamase superfamily.</text>
</comment>
<dbReference type="AlphaFoldDB" id="A0A917TAP2"/>
<evidence type="ECO:0000313" key="8">
    <source>
        <dbReference type="Proteomes" id="UP000649829"/>
    </source>
</evidence>
<dbReference type="SUPFAM" id="SSF56281">
    <property type="entry name" value="Metallo-hydrolase/oxidoreductase"/>
    <property type="match status" value="1"/>
</dbReference>
<dbReference type="InterPro" id="IPR051013">
    <property type="entry name" value="MBL_superfamily_lactonases"/>
</dbReference>
<dbReference type="PANTHER" id="PTHR42978">
    <property type="entry name" value="QUORUM-QUENCHING LACTONASE YTNP-RELATED-RELATED"/>
    <property type="match status" value="1"/>
</dbReference>
<proteinExistence type="inferred from homology"/>
<feature type="domain" description="Metallo-beta-lactamase" evidence="6">
    <location>
        <begin position="38"/>
        <end position="238"/>
    </location>
</feature>
<evidence type="ECO:0000256" key="1">
    <source>
        <dbReference type="ARBA" id="ARBA00001947"/>
    </source>
</evidence>
<dbReference type="Proteomes" id="UP000649829">
    <property type="component" value="Unassembled WGS sequence"/>
</dbReference>
<dbReference type="EMBL" id="BMLF01000007">
    <property type="protein sequence ID" value="GGM15368.1"/>
    <property type="molecule type" value="Genomic_DNA"/>
</dbReference>